<gene>
    <name evidence="3" type="ORF">SK128_011317</name>
</gene>
<comment type="similarity">
    <text evidence="1">Belongs to the DNA polymerase delta/II small subunit family.</text>
</comment>
<dbReference type="GO" id="GO:0043625">
    <property type="term" value="C:delta DNA polymerase complex"/>
    <property type="evidence" value="ECO:0007669"/>
    <property type="project" value="TreeGrafter"/>
</dbReference>
<organism evidence="3 4">
    <name type="scientific">Halocaridina rubra</name>
    <name type="common">Hawaiian red shrimp</name>
    <dbReference type="NCBI Taxonomy" id="373956"/>
    <lineage>
        <taxon>Eukaryota</taxon>
        <taxon>Metazoa</taxon>
        <taxon>Ecdysozoa</taxon>
        <taxon>Arthropoda</taxon>
        <taxon>Crustacea</taxon>
        <taxon>Multicrustacea</taxon>
        <taxon>Malacostraca</taxon>
        <taxon>Eumalacostraca</taxon>
        <taxon>Eucarida</taxon>
        <taxon>Decapoda</taxon>
        <taxon>Pleocyemata</taxon>
        <taxon>Caridea</taxon>
        <taxon>Atyoidea</taxon>
        <taxon>Atyidae</taxon>
        <taxon>Halocaridina</taxon>
    </lineage>
</organism>
<feature type="non-terminal residue" evidence="3">
    <location>
        <position position="1"/>
    </location>
</feature>
<evidence type="ECO:0000313" key="3">
    <source>
        <dbReference type="EMBL" id="KAK7072104.1"/>
    </source>
</evidence>
<comment type="caution">
    <text evidence="3">The sequence shown here is derived from an EMBL/GenBank/DDBJ whole genome shotgun (WGS) entry which is preliminary data.</text>
</comment>
<dbReference type="InterPro" id="IPR024826">
    <property type="entry name" value="DNA_pol_delta/II_ssu"/>
</dbReference>
<keyword evidence="2" id="KW-0235">DNA replication</keyword>
<evidence type="ECO:0000313" key="4">
    <source>
        <dbReference type="Proteomes" id="UP001381693"/>
    </source>
</evidence>
<dbReference type="EMBL" id="JAXCGZ010013684">
    <property type="protein sequence ID" value="KAK7072104.1"/>
    <property type="molecule type" value="Genomic_DNA"/>
</dbReference>
<dbReference type="GO" id="GO:0006271">
    <property type="term" value="P:DNA strand elongation involved in DNA replication"/>
    <property type="evidence" value="ECO:0007669"/>
    <property type="project" value="TreeGrafter"/>
</dbReference>
<accession>A0AAN8X380</accession>
<reference evidence="3 4" key="1">
    <citation type="submission" date="2023-11" db="EMBL/GenBank/DDBJ databases">
        <title>Halocaridina rubra genome assembly.</title>
        <authorList>
            <person name="Smith C."/>
        </authorList>
    </citation>
    <scope>NUCLEOTIDE SEQUENCE [LARGE SCALE GENOMIC DNA]</scope>
    <source>
        <strain evidence="3">EP-1</strain>
        <tissue evidence="3">Whole</tissue>
    </source>
</reference>
<name>A0AAN8X380_HALRR</name>
<dbReference type="PANTHER" id="PTHR10416:SF0">
    <property type="entry name" value="DNA POLYMERASE DELTA SUBUNIT 2"/>
    <property type="match status" value="1"/>
</dbReference>
<evidence type="ECO:0000256" key="1">
    <source>
        <dbReference type="ARBA" id="ARBA00006035"/>
    </source>
</evidence>
<evidence type="ECO:0000256" key="2">
    <source>
        <dbReference type="ARBA" id="ARBA00022705"/>
    </source>
</evidence>
<dbReference type="AlphaFoldDB" id="A0AAN8X380"/>
<keyword evidence="4" id="KW-1185">Reference proteome</keyword>
<protein>
    <submittedName>
        <fullName evidence="3">Uncharacterized protein</fullName>
    </submittedName>
</protein>
<dbReference type="Proteomes" id="UP001381693">
    <property type="component" value="Unassembled WGS sequence"/>
</dbReference>
<sequence length="91" mass="10173">AYPYDGEEPFVVNCCPDVVFTGNQDAFATRTIEGPNDHRVTLISVPKFNTTNTCVLMNLKTLKCQTMCFSANSTPLEEESSHETKKQHAFL</sequence>
<dbReference type="PANTHER" id="PTHR10416">
    <property type="entry name" value="DNA POLYMERASE DELTA SUBUNIT 2"/>
    <property type="match status" value="1"/>
</dbReference>
<proteinExistence type="inferred from homology"/>
<dbReference type="Gene3D" id="3.60.21.50">
    <property type="match status" value="1"/>
</dbReference>